<dbReference type="RefSeq" id="XP_001306147.1">
    <property type="nucleotide sequence ID" value="XM_001306146.1"/>
</dbReference>
<gene>
    <name evidence="2" type="ORF">TVAG_245210</name>
</gene>
<organism evidence="2 3">
    <name type="scientific">Trichomonas vaginalis (strain ATCC PRA-98 / G3)</name>
    <dbReference type="NCBI Taxonomy" id="412133"/>
    <lineage>
        <taxon>Eukaryota</taxon>
        <taxon>Metamonada</taxon>
        <taxon>Parabasalia</taxon>
        <taxon>Trichomonadida</taxon>
        <taxon>Trichomonadidae</taxon>
        <taxon>Trichomonas</taxon>
    </lineage>
</organism>
<dbReference type="Proteomes" id="UP000001542">
    <property type="component" value="Unassembled WGS sequence"/>
</dbReference>
<proteinExistence type="predicted"/>
<keyword evidence="3" id="KW-1185">Reference proteome</keyword>
<evidence type="ECO:0000313" key="3">
    <source>
        <dbReference type="Proteomes" id="UP000001542"/>
    </source>
</evidence>
<protein>
    <submittedName>
        <fullName evidence="2">Uncharacterized protein</fullName>
    </submittedName>
</protein>
<feature type="transmembrane region" description="Helical" evidence="1">
    <location>
        <begin position="43"/>
        <end position="65"/>
    </location>
</feature>
<reference evidence="2" key="2">
    <citation type="journal article" date="2007" name="Science">
        <title>Draft genome sequence of the sexually transmitted pathogen Trichomonas vaginalis.</title>
        <authorList>
            <person name="Carlton J.M."/>
            <person name="Hirt R.P."/>
            <person name="Silva J.C."/>
            <person name="Delcher A.L."/>
            <person name="Schatz M."/>
            <person name="Zhao Q."/>
            <person name="Wortman J.R."/>
            <person name="Bidwell S.L."/>
            <person name="Alsmark U.C.M."/>
            <person name="Besteiro S."/>
            <person name="Sicheritz-Ponten T."/>
            <person name="Noel C.J."/>
            <person name="Dacks J.B."/>
            <person name="Foster P.G."/>
            <person name="Simillion C."/>
            <person name="Van de Peer Y."/>
            <person name="Miranda-Saavedra D."/>
            <person name="Barton G.J."/>
            <person name="Westrop G.D."/>
            <person name="Mueller S."/>
            <person name="Dessi D."/>
            <person name="Fiori P.L."/>
            <person name="Ren Q."/>
            <person name="Paulsen I."/>
            <person name="Zhang H."/>
            <person name="Bastida-Corcuera F.D."/>
            <person name="Simoes-Barbosa A."/>
            <person name="Brown M.T."/>
            <person name="Hayes R.D."/>
            <person name="Mukherjee M."/>
            <person name="Okumura C.Y."/>
            <person name="Schneider R."/>
            <person name="Smith A.J."/>
            <person name="Vanacova S."/>
            <person name="Villalvazo M."/>
            <person name="Haas B.J."/>
            <person name="Pertea M."/>
            <person name="Feldblyum T.V."/>
            <person name="Utterback T.R."/>
            <person name="Shu C.L."/>
            <person name="Osoegawa K."/>
            <person name="de Jong P.J."/>
            <person name="Hrdy I."/>
            <person name="Horvathova L."/>
            <person name="Zubacova Z."/>
            <person name="Dolezal P."/>
            <person name="Malik S.B."/>
            <person name="Logsdon J.M. Jr."/>
            <person name="Henze K."/>
            <person name="Gupta A."/>
            <person name="Wang C.C."/>
            <person name="Dunne R.L."/>
            <person name="Upcroft J.A."/>
            <person name="Upcroft P."/>
            <person name="White O."/>
            <person name="Salzberg S.L."/>
            <person name="Tang P."/>
            <person name="Chiu C.-H."/>
            <person name="Lee Y.-S."/>
            <person name="Embley T.M."/>
            <person name="Coombs G.H."/>
            <person name="Mottram J.C."/>
            <person name="Tachezy J."/>
            <person name="Fraser-Liggett C.M."/>
            <person name="Johnson P.J."/>
        </authorList>
    </citation>
    <scope>NUCLEOTIDE SEQUENCE [LARGE SCALE GENOMIC DNA]</scope>
    <source>
        <strain evidence="2">G3</strain>
    </source>
</reference>
<evidence type="ECO:0000256" key="1">
    <source>
        <dbReference type="SAM" id="Phobius"/>
    </source>
</evidence>
<reference evidence="2" key="1">
    <citation type="submission" date="2006-10" db="EMBL/GenBank/DDBJ databases">
        <authorList>
            <person name="Amadeo P."/>
            <person name="Zhao Q."/>
            <person name="Wortman J."/>
            <person name="Fraser-Liggett C."/>
            <person name="Carlton J."/>
        </authorList>
    </citation>
    <scope>NUCLEOTIDE SEQUENCE</scope>
    <source>
        <strain evidence="2">G3</strain>
    </source>
</reference>
<keyword evidence="1" id="KW-0472">Membrane</keyword>
<dbReference type="VEuPathDB" id="TrichDB:TVAG_245210"/>
<dbReference type="KEGG" id="tva:4750935"/>
<accession>A2FPE4</accession>
<dbReference type="InParanoid" id="A2FPE4"/>
<sequence length="179" mass="20180">MSEEKTDSSLLTPGGVWTDRKPSFRRTLGSLFRRSMLLKIRDMGVIASEFIATFLVVILIVFWNFSDNPSDPITKTEILSSDELFGNAVLKYNMVVELGKGGNLIIGPNSSPLLHQLINSTWGAALIPLIDFDKLKETGNLQKSIKDWVNVSEKYHWLDNKDEIKESIKESDSFTTGIW</sequence>
<dbReference type="AlphaFoldDB" id="A2FPE4"/>
<keyword evidence="1" id="KW-1133">Transmembrane helix</keyword>
<name>A2FPE4_TRIV3</name>
<keyword evidence="1" id="KW-0812">Transmembrane</keyword>
<evidence type="ECO:0000313" key="2">
    <source>
        <dbReference type="EMBL" id="EAX93217.1"/>
    </source>
</evidence>
<dbReference type="EMBL" id="DS113924">
    <property type="protein sequence ID" value="EAX93217.1"/>
    <property type="molecule type" value="Genomic_DNA"/>
</dbReference>
<dbReference type="VEuPathDB" id="TrichDB:TVAGG3_0017510"/>